<dbReference type="GO" id="GO:0005789">
    <property type="term" value="C:endoplasmic reticulum membrane"/>
    <property type="evidence" value="ECO:0007669"/>
    <property type="project" value="TreeGrafter"/>
</dbReference>
<accession>A0A0R3SW00</accession>
<gene>
    <name evidence="5" type="ORF">HDID_LOCUS9796</name>
    <name evidence="6" type="ORF">WMSIL1_LOCUS9897</name>
</gene>
<dbReference type="OrthoDB" id="10066206at2759"/>
<dbReference type="Proteomes" id="UP000274504">
    <property type="component" value="Unassembled WGS sequence"/>
</dbReference>
<dbReference type="InterPro" id="IPR055366">
    <property type="entry name" value="SVIP_metazoa"/>
</dbReference>
<organism evidence="9">
    <name type="scientific">Hymenolepis diminuta</name>
    <name type="common">Rat tapeworm</name>
    <dbReference type="NCBI Taxonomy" id="6216"/>
    <lineage>
        <taxon>Eukaryota</taxon>
        <taxon>Metazoa</taxon>
        <taxon>Spiralia</taxon>
        <taxon>Lophotrochozoa</taxon>
        <taxon>Platyhelminthes</taxon>
        <taxon>Cestoda</taxon>
        <taxon>Eucestoda</taxon>
        <taxon>Cyclophyllidea</taxon>
        <taxon>Hymenolepididae</taxon>
        <taxon>Hymenolepis</taxon>
    </lineage>
</organism>
<evidence type="ECO:0000313" key="6">
    <source>
        <dbReference type="EMBL" id="VUZ51092.1"/>
    </source>
</evidence>
<sequence length="77" mass="8700">MGCCFSGESEESIQQPSLEERRQLQAEAAELRFQQQNTRGIANPDSVKRHQRKAAAAENLRLSVGKDEGRLRWQVSS</sequence>
<keyword evidence="1" id="KW-0519">Myristate</keyword>
<dbReference type="InterPro" id="IPR031632">
    <property type="entry name" value="SVIP"/>
</dbReference>
<dbReference type="GO" id="GO:1904153">
    <property type="term" value="P:negative regulation of retrograde protein transport, ER to cytosol"/>
    <property type="evidence" value="ECO:0007669"/>
    <property type="project" value="TreeGrafter"/>
</dbReference>
<dbReference type="EMBL" id="UYSG01011398">
    <property type="protein sequence ID" value="VDL62215.1"/>
    <property type="molecule type" value="Genomic_DNA"/>
</dbReference>
<evidence type="ECO:0000256" key="1">
    <source>
        <dbReference type="ARBA" id="ARBA00022707"/>
    </source>
</evidence>
<evidence type="ECO:0000256" key="4">
    <source>
        <dbReference type="SAM" id="MobiDB-lite"/>
    </source>
</evidence>
<dbReference type="PANTHER" id="PTHR35269">
    <property type="entry name" value="SMALL VCP/P97-INTERACTING PROTEIN"/>
    <property type="match status" value="1"/>
</dbReference>
<dbReference type="Pfam" id="PF15811">
    <property type="entry name" value="SVIP"/>
    <property type="match status" value="1"/>
</dbReference>
<evidence type="ECO:0000256" key="3">
    <source>
        <dbReference type="ARBA" id="ARBA00023288"/>
    </source>
</evidence>
<evidence type="ECO:0000313" key="7">
    <source>
        <dbReference type="Proteomes" id="UP000274504"/>
    </source>
</evidence>
<dbReference type="STRING" id="6216.A0A0R3SW00"/>
<keyword evidence="3" id="KW-0449">Lipoprotein</keyword>
<dbReference type="WBParaSite" id="HDID_0000979801-mRNA-1">
    <property type="protein sequence ID" value="HDID_0000979801-mRNA-1"/>
    <property type="gene ID" value="HDID_0000979801"/>
</dbReference>
<dbReference type="GO" id="GO:0010508">
    <property type="term" value="P:positive regulation of autophagy"/>
    <property type="evidence" value="ECO:0007669"/>
    <property type="project" value="TreeGrafter"/>
</dbReference>
<dbReference type="GO" id="GO:1904293">
    <property type="term" value="P:negative regulation of ERAD pathway"/>
    <property type="evidence" value="ECO:0007669"/>
    <property type="project" value="TreeGrafter"/>
</dbReference>
<dbReference type="GO" id="GO:1904240">
    <property type="term" value="P:negative regulation of VCP-NPL4-UFD1 AAA ATPase complex assembly"/>
    <property type="evidence" value="ECO:0007669"/>
    <property type="project" value="TreeGrafter"/>
</dbReference>
<dbReference type="PANTHER" id="PTHR35269:SF1">
    <property type="entry name" value="SMALL VCP_P97-INTERACTING PROTEIN"/>
    <property type="match status" value="1"/>
</dbReference>
<reference evidence="9" key="1">
    <citation type="submission" date="2017-02" db="UniProtKB">
        <authorList>
            <consortium name="WormBaseParasite"/>
        </authorList>
    </citation>
    <scope>IDENTIFICATION</scope>
</reference>
<feature type="region of interest" description="Disordered" evidence="4">
    <location>
        <begin position="1"/>
        <end position="20"/>
    </location>
</feature>
<keyword evidence="2" id="KW-0564">Palmitate</keyword>
<reference evidence="6 8" key="3">
    <citation type="submission" date="2019-07" db="EMBL/GenBank/DDBJ databases">
        <authorList>
            <person name="Jastrzebski P J."/>
            <person name="Paukszto L."/>
            <person name="Jastrzebski P J."/>
        </authorList>
    </citation>
    <scope>NUCLEOTIDE SEQUENCE [LARGE SCALE GENOMIC DNA]</scope>
    <source>
        <strain evidence="6 8">WMS-il1</strain>
    </source>
</reference>
<name>A0A0R3SW00_HYMDI</name>
<dbReference type="AlphaFoldDB" id="A0A0R3SW00"/>
<evidence type="ECO:0000313" key="8">
    <source>
        <dbReference type="Proteomes" id="UP000321570"/>
    </source>
</evidence>
<keyword evidence="8" id="KW-1185">Reference proteome</keyword>
<dbReference type="EMBL" id="CABIJS010000421">
    <property type="protein sequence ID" value="VUZ51092.1"/>
    <property type="molecule type" value="Genomic_DNA"/>
</dbReference>
<feature type="region of interest" description="Disordered" evidence="4">
    <location>
        <begin position="34"/>
        <end position="61"/>
    </location>
</feature>
<evidence type="ECO:0000256" key="2">
    <source>
        <dbReference type="ARBA" id="ARBA00023139"/>
    </source>
</evidence>
<evidence type="ECO:0000313" key="5">
    <source>
        <dbReference type="EMBL" id="VDL62215.1"/>
    </source>
</evidence>
<evidence type="ECO:0000313" key="9">
    <source>
        <dbReference type="WBParaSite" id="HDID_0000979801-mRNA-1"/>
    </source>
</evidence>
<reference evidence="5 7" key="2">
    <citation type="submission" date="2018-11" db="EMBL/GenBank/DDBJ databases">
        <authorList>
            <consortium name="Pathogen Informatics"/>
        </authorList>
    </citation>
    <scope>NUCLEOTIDE SEQUENCE [LARGE SCALE GENOMIC DNA]</scope>
</reference>
<protein>
    <submittedName>
        <fullName evidence="9">Small VCP/p97-interacting protein</fullName>
    </submittedName>
</protein>
<dbReference type="Proteomes" id="UP000321570">
    <property type="component" value="Unassembled WGS sequence"/>
</dbReference>
<proteinExistence type="predicted"/>